<reference evidence="2 3" key="1">
    <citation type="submission" date="2017-10" db="EMBL/GenBank/DDBJ databases">
        <title>Sequencing the genomes of 1000 actinobacteria strains.</title>
        <authorList>
            <person name="Klenk H.-P."/>
        </authorList>
    </citation>
    <scope>NUCLEOTIDE SEQUENCE [LARGE SCALE GENOMIC DNA]</scope>
    <source>
        <strain evidence="2 3">DSM 18966</strain>
    </source>
</reference>
<keyword evidence="1" id="KW-0812">Transmembrane</keyword>
<name>A0A2A9E1E1_9MICO</name>
<gene>
    <name evidence="2" type="ORF">ATL42_0494</name>
</gene>
<comment type="caution">
    <text evidence="2">The sequence shown here is derived from an EMBL/GenBank/DDBJ whole genome shotgun (WGS) entry which is preliminary data.</text>
</comment>
<keyword evidence="1" id="KW-0472">Membrane</keyword>
<evidence type="ECO:0000313" key="3">
    <source>
        <dbReference type="Proteomes" id="UP000225548"/>
    </source>
</evidence>
<evidence type="ECO:0008006" key="4">
    <source>
        <dbReference type="Google" id="ProtNLM"/>
    </source>
</evidence>
<keyword evidence="1" id="KW-1133">Transmembrane helix</keyword>
<dbReference type="EMBL" id="PDJG01000001">
    <property type="protein sequence ID" value="PFG32653.1"/>
    <property type="molecule type" value="Genomic_DNA"/>
</dbReference>
<keyword evidence="3" id="KW-1185">Reference proteome</keyword>
<organism evidence="2 3">
    <name type="scientific">Sanguibacter antarcticus</name>
    <dbReference type="NCBI Taxonomy" id="372484"/>
    <lineage>
        <taxon>Bacteria</taxon>
        <taxon>Bacillati</taxon>
        <taxon>Actinomycetota</taxon>
        <taxon>Actinomycetes</taxon>
        <taxon>Micrococcales</taxon>
        <taxon>Sanguibacteraceae</taxon>
        <taxon>Sanguibacter</taxon>
    </lineage>
</organism>
<accession>A0A2A9E1E1</accession>
<feature type="transmembrane region" description="Helical" evidence="1">
    <location>
        <begin position="135"/>
        <end position="156"/>
    </location>
</feature>
<dbReference type="OrthoDB" id="5243687at2"/>
<evidence type="ECO:0000256" key="1">
    <source>
        <dbReference type="SAM" id="Phobius"/>
    </source>
</evidence>
<proteinExistence type="predicted"/>
<dbReference type="AlphaFoldDB" id="A0A2A9E1E1"/>
<dbReference type="Proteomes" id="UP000225548">
    <property type="component" value="Unassembled WGS sequence"/>
</dbReference>
<protein>
    <recommendedName>
        <fullName evidence="4">Aromatic ring-opening dioxygenase LigA</fullName>
    </recommendedName>
</protein>
<dbReference type="RefSeq" id="WP_098453990.1">
    <property type="nucleotide sequence ID" value="NZ_PDJG01000001.1"/>
</dbReference>
<sequence>MSSITTSRKPVAIVAILSMVAGLVLIIAGGVVWGMITSQLKDEEITVSAVTDEEPGALAGKDVAGPFTAFAQANAINHHALAGSDGKTYAEIGAEVAGLKAADAEGNADQIAALGEQRTTVMNASFLRASLFTSVVAYGVSALVMGLGVMFILLGWSQWLLAAARTEQVAATTHESAPAAV</sequence>
<evidence type="ECO:0000313" key="2">
    <source>
        <dbReference type="EMBL" id="PFG32653.1"/>
    </source>
</evidence>
<feature type="transmembrane region" description="Helical" evidence="1">
    <location>
        <begin position="12"/>
        <end position="36"/>
    </location>
</feature>